<dbReference type="EMBL" id="DSRU01000348">
    <property type="protein sequence ID" value="HFN00896.1"/>
    <property type="molecule type" value="Genomic_DNA"/>
</dbReference>
<proteinExistence type="inferred from homology"/>
<comment type="function">
    <text evidence="8">Part of the phosphoribosylformylglycinamidine synthase complex involved in the purines biosynthetic pathway. Catalyzes the ATP-dependent conversion of formylglycinamide ribonucleotide (FGAR) and glutamine to yield formylglycinamidine ribonucleotide (FGAM) and glutamate. The FGAM synthase complex is composed of three subunits. PurQ produces an ammonia molecule by converting glutamine to glutamate. PurL transfers the ammonia molecule to FGAR to form FGAM in an ATP-dependent manner. PurS interacts with PurQ and PurL and is thought to assist in the transfer of the ammonia molecule from PurQ to PurL.</text>
</comment>
<accession>A0A7C3PIR8</accession>
<comment type="catalytic activity">
    <reaction evidence="8">
        <text>N(2)-formyl-N(1)-(5-phospho-beta-D-ribosyl)glycinamide + L-glutamine + ATP + H2O = 2-formamido-N(1)-(5-O-phospho-beta-D-ribosyl)acetamidine + L-glutamate + ADP + phosphate + H(+)</text>
        <dbReference type="Rhea" id="RHEA:17129"/>
        <dbReference type="ChEBI" id="CHEBI:15377"/>
        <dbReference type="ChEBI" id="CHEBI:15378"/>
        <dbReference type="ChEBI" id="CHEBI:29985"/>
        <dbReference type="ChEBI" id="CHEBI:30616"/>
        <dbReference type="ChEBI" id="CHEBI:43474"/>
        <dbReference type="ChEBI" id="CHEBI:58359"/>
        <dbReference type="ChEBI" id="CHEBI:147286"/>
        <dbReference type="ChEBI" id="CHEBI:147287"/>
        <dbReference type="ChEBI" id="CHEBI:456216"/>
        <dbReference type="EC" id="6.3.5.3"/>
    </reaction>
</comment>
<dbReference type="GO" id="GO:0004359">
    <property type="term" value="F:glutaminase activity"/>
    <property type="evidence" value="ECO:0007669"/>
    <property type="project" value="UniProtKB-EC"/>
</dbReference>
<evidence type="ECO:0000256" key="7">
    <source>
        <dbReference type="ARBA" id="ARBA00022962"/>
    </source>
</evidence>
<dbReference type="GO" id="GO:0005737">
    <property type="term" value="C:cytoplasm"/>
    <property type="evidence" value="ECO:0007669"/>
    <property type="project" value="UniProtKB-SubCell"/>
</dbReference>
<dbReference type="Gene3D" id="3.40.50.880">
    <property type="match status" value="1"/>
</dbReference>
<dbReference type="EC" id="3.5.1.2" evidence="8"/>
<evidence type="ECO:0000256" key="6">
    <source>
        <dbReference type="ARBA" id="ARBA00022840"/>
    </source>
</evidence>
<dbReference type="AlphaFoldDB" id="A0A7C3PIR8"/>
<feature type="active site" evidence="8">
    <location>
        <position position="209"/>
    </location>
</feature>
<keyword evidence="1 8" id="KW-0963">Cytoplasm</keyword>
<comment type="caution">
    <text evidence="9">The sequence shown here is derived from an EMBL/GenBank/DDBJ whole genome shotgun (WGS) entry which is preliminary data.</text>
</comment>
<dbReference type="HAMAP" id="MF_00421">
    <property type="entry name" value="PurQ"/>
    <property type="match status" value="1"/>
</dbReference>
<keyword evidence="7 8" id="KW-0315">Glutamine amidotransferase</keyword>
<comment type="subcellular location">
    <subcellularLocation>
        <location evidence="8">Cytoplasm</location>
    </subcellularLocation>
</comment>
<dbReference type="PROSITE" id="PS51273">
    <property type="entry name" value="GATASE_TYPE_1"/>
    <property type="match status" value="1"/>
</dbReference>
<dbReference type="InterPro" id="IPR010075">
    <property type="entry name" value="PRibForGlyAmidine_synth_PurQ"/>
</dbReference>
<dbReference type="CDD" id="cd01740">
    <property type="entry name" value="GATase1_FGAR_AT"/>
    <property type="match status" value="1"/>
</dbReference>
<dbReference type="Pfam" id="PF13507">
    <property type="entry name" value="GATase_5"/>
    <property type="match status" value="1"/>
</dbReference>
<feature type="active site" evidence="8">
    <location>
        <position position="207"/>
    </location>
</feature>
<dbReference type="GO" id="GO:0004642">
    <property type="term" value="F:phosphoribosylformylglycinamidine synthase activity"/>
    <property type="evidence" value="ECO:0007669"/>
    <property type="project" value="UniProtKB-UniRule"/>
</dbReference>
<evidence type="ECO:0000256" key="3">
    <source>
        <dbReference type="ARBA" id="ARBA00022741"/>
    </source>
</evidence>
<dbReference type="SMART" id="SM01211">
    <property type="entry name" value="GATase_5"/>
    <property type="match status" value="1"/>
</dbReference>
<evidence type="ECO:0000256" key="1">
    <source>
        <dbReference type="ARBA" id="ARBA00022490"/>
    </source>
</evidence>
<keyword evidence="2 8" id="KW-0436">Ligase</keyword>
<name>A0A7C3PIR8_9CYAN</name>
<dbReference type="GO" id="GO:0006189">
    <property type="term" value="P:'de novo' IMP biosynthetic process"/>
    <property type="evidence" value="ECO:0007669"/>
    <property type="project" value="UniProtKB-UniRule"/>
</dbReference>
<dbReference type="NCBIfam" id="TIGR01737">
    <property type="entry name" value="FGAM_synth_I"/>
    <property type="match status" value="1"/>
</dbReference>
<dbReference type="PANTHER" id="PTHR47552">
    <property type="entry name" value="PHOSPHORIBOSYLFORMYLGLYCINAMIDINE SYNTHASE SUBUNIT PURQ"/>
    <property type="match status" value="1"/>
</dbReference>
<evidence type="ECO:0000256" key="4">
    <source>
        <dbReference type="ARBA" id="ARBA00022755"/>
    </source>
</evidence>
<evidence type="ECO:0000256" key="5">
    <source>
        <dbReference type="ARBA" id="ARBA00022801"/>
    </source>
</evidence>
<keyword evidence="4 8" id="KW-0658">Purine biosynthesis</keyword>
<keyword evidence="3 8" id="KW-0547">Nucleotide-binding</keyword>
<evidence type="ECO:0000256" key="2">
    <source>
        <dbReference type="ARBA" id="ARBA00022598"/>
    </source>
</evidence>
<dbReference type="NCBIfam" id="NF002957">
    <property type="entry name" value="PRK03619.1"/>
    <property type="match status" value="1"/>
</dbReference>
<dbReference type="PANTHER" id="PTHR47552:SF1">
    <property type="entry name" value="PHOSPHORIBOSYLFORMYLGLYCINAMIDINE SYNTHASE SUBUNIT PURQ"/>
    <property type="match status" value="1"/>
</dbReference>
<feature type="active site" description="Nucleophile" evidence="8">
    <location>
        <position position="90"/>
    </location>
</feature>
<keyword evidence="6 8" id="KW-0067">ATP-binding</keyword>
<comment type="pathway">
    <text evidence="8">Purine metabolism; IMP biosynthesis via de novo pathway; 5-amino-1-(5-phospho-D-ribosyl)imidazole from N(2)-formyl-N(1)-(5-phospho-D-ribosyl)glycinamide: step 1/2.</text>
</comment>
<dbReference type="EC" id="6.3.5.3" evidence="8"/>
<comment type="subunit">
    <text evidence="8">Part of the FGAM synthase complex composed of 1 PurL, 1 PurQ and 2 PurS subunits.</text>
</comment>
<keyword evidence="5 8" id="KW-0378">Hydrolase</keyword>
<evidence type="ECO:0000313" key="9">
    <source>
        <dbReference type="EMBL" id="HFN00896.1"/>
    </source>
</evidence>
<sequence>MAKQVNFGVIVFPGSNCDRDVAYVTRDLLQQPTRMVWHEESDLTDIDVVIVPGGFSYGDYLRCGAIARFSPAMQALQRHAEQGKLVLGICNGFQVLTEAGLLPGALVRNRDLHFICDRAPLRVERTDLPWTIGYQANEVITVPIAHGEGSYYADPETLAELEANHQILFRYVSGDGEMSAESNPNGSLNNIAGICNRQGNVVGMMPHPERASDPMLGGTDGLRLFQGVINSLVTTPVESSV</sequence>
<protein>
    <recommendedName>
        <fullName evidence="8">Phosphoribosylformylglycinamidine synthase subunit PurQ</fullName>
        <shortName evidence="8">FGAM synthase</shortName>
        <ecNumber evidence="8">6.3.5.3</ecNumber>
    </recommendedName>
    <alternativeName>
        <fullName evidence="8">Formylglycinamide ribonucleotide amidotransferase subunit I</fullName>
        <shortName evidence="8">FGAR amidotransferase I</shortName>
        <shortName evidence="8">FGAR-AT I</shortName>
    </alternativeName>
    <alternativeName>
        <fullName evidence="8">Glutaminase PurQ</fullName>
        <ecNumber evidence="8">3.5.1.2</ecNumber>
    </alternativeName>
    <alternativeName>
        <fullName evidence="8">Phosphoribosylformylglycinamidine synthase subunit I</fullName>
    </alternativeName>
</protein>
<dbReference type="InterPro" id="IPR029062">
    <property type="entry name" value="Class_I_gatase-like"/>
</dbReference>
<reference evidence="9" key="1">
    <citation type="journal article" date="2020" name="mSystems">
        <title>Genome- and Community-Level Interaction Insights into Carbon Utilization and Element Cycling Functions of Hydrothermarchaeota in Hydrothermal Sediment.</title>
        <authorList>
            <person name="Zhou Z."/>
            <person name="Liu Y."/>
            <person name="Xu W."/>
            <person name="Pan J."/>
            <person name="Luo Z.H."/>
            <person name="Li M."/>
        </authorList>
    </citation>
    <scope>NUCLEOTIDE SEQUENCE [LARGE SCALE GENOMIC DNA]</scope>
    <source>
        <strain evidence="9">SpSt-418</strain>
    </source>
</reference>
<gene>
    <name evidence="8 9" type="primary">purQ</name>
    <name evidence="9" type="ORF">ENR64_24695</name>
</gene>
<dbReference type="GO" id="GO:0005524">
    <property type="term" value="F:ATP binding"/>
    <property type="evidence" value="ECO:0007669"/>
    <property type="project" value="UniProtKB-KW"/>
</dbReference>
<comment type="catalytic activity">
    <reaction evidence="8">
        <text>L-glutamine + H2O = L-glutamate + NH4(+)</text>
        <dbReference type="Rhea" id="RHEA:15889"/>
        <dbReference type="ChEBI" id="CHEBI:15377"/>
        <dbReference type="ChEBI" id="CHEBI:28938"/>
        <dbReference type="ChEBI" id="CHEBI:29985"/>
        <dbReference type="ChEBI" id="CHEBI:58359"/>
        <dbReference type="EC" id="3.5.1.2"/>
    </reaction>
</comment>
<dbReference type="PIRSF" id="PIRSF001586">
    <property type="entry name" value="FGAM_synth_I"/>
    <property type="match status" value="1"/>
</dbReference>
<organism evidence="9">
    <name type="scientific">Oscillatoriales cyanobacterium SpSt-418</name>
    <dbReference type="NCBI Taxonomy" id="2282169"/>
    <lineage>
        <taxon>Bacteria</taxon>
        <taxon>Bacillati</taxon>
        <taxon>Cyanobacteriota</taxon>
        <taxon>Cyanophyceae</taxon>
        <taxon>Oscillatoriophycideae</taxon>
        <taxon>Oscillatoriales</taxon>
    </lineage>
</organism>
<dbReference type="UniPathway" id="UPA00074">
    <property type="reaction ID" value="UER00128"/>
</dbReference>
<dbReference type="SUPFAM" id="SSF52317">
    <property type="entry name" value="Class I glutamine amidotransferase-like"/>
    <property type="match status" value="1"/>
</dbReference>
<evidence type="ECO:0000256" key="8">
    <source>
        <dbReference type="HAMAP-Rule" id="MF_00421"/>
    </source>
</evidence>